<keyword evidence="3" id="KW-0963">Cytoplasm</keyword>
<reference evidence="8" key="1">
    <citation type="submission" date="2023-01" db="EMBL/GenBank/DDBJ databases">
        <title>Key to firefly adult light organ development and bioluminescence: homeobox transcription factors regulate luciferase expression and transportation to peroxisome.</title>
        <authorList>
            <person name="Fu X."/>
        </authorList>
    </citation>
    <scope>NUCLEOTIDE SEQUENCE [LARGE SCALE GENOMIC DNA]</scope>
</reference>
<dbReference type="Proteomes" id="UP001353858">
    <property type="component" value="Unassembled WGS sequence"/>
</dbReference>
<feature type="domain" description="Transforming acidic coiled-coil-containing protein C-terminal" evidence="6">
    <location>
        <begin position="2"/>
        <end position="117"/>
    </location>
</feature>
<comment type="subcellular location">
    <subcellularLocation>
        <location evidence="1">Cytoplasm</location>
        <location evidence="1">Cytoskeleton</location>
    </subcellularLocation>
</comment>
<evidence type="ECO:0000313" key="8">
    <source>
        <dbReference type="Proteomes" id="UP001353858"/>
    </source>
</evidence>
<gene>
    <name evidence="7" type="ORF">RN001_008701</name>
</gene>
<dbReference type="AlphaFoldDB" id="A0AAN7P4L1"/>
<accession>A0AAN7P4L1</accession>
<name>A0AAN7P4L1_9COLE</name>
<evidence type="ECO:0000256" key="5">
    <source>
        <dbReference type="ARBA" id="ARBA00023212"/>
    </source>
</evidence>
<dbReference type="GO" id="GO:0005856">
    <property type="term" value="C:cytoskeleton"/>
    <property type="evidence" value="ECO:0007669"/>
    <property type="project" value="UniProtKB-SubCell"/>
</dbReference>
<dbReference type="Pfam" id="PF05010">
    <property type="entry name" value="TACC_C"/>
    <property type="match status" value="1"/>
</dbReference>
<keyword evidence="4" id="KW-0175">Coiled coil</keyword>
<comment type="caution">
    <text evidence="7">The sequence shown here is derived from an EMBL/GenBank/DDBJ whole genome shotgun (WGS) entry which is preliminary data.</text>
</comment>
<organism evidence="7 8">
    <name type="scientific">Aquatica leii</name>
    <dbReference type="NCBI Taxonomy" id="1421715"/>
    <lineage>
        <taxon>Eukaryota</taxon>
        <taxon>Metazoa</taxon>
        <taxon>Ecdysozoa</taxon>
        <taxon>Arthropoda</taxon>
        <taxon>Hexapoda</taxon>
        <taxon>Insecta</taxon>
        <taxon>Pterygota</taxon>
        <taxon>Neoptera</taxon>
        <taxon>Endopterygota</taxon>
        <taxon>Coleoptera</taxon>
        <taxon>Polyphaga</taxon>
        <taxon>Elateriformia</taxon>
        <taxon>Elateroidea</taxon>
        <taxon>Lampyridae</taxon>
        <taxon>Luciolinae</taxon>
        <taxon>Aquatica</taxon>
    </lineage>
</organism>
<keyword evidence="5" id="KW-0206">Cytoskeleton</keyword>
<dbReference type="EMBL" id="JARPUR010000003">
    <property type="protein sequence ID" value="KAK4880555.1"/>
    <property type="molecule type" value="Genomic_DNA"/>
</dbReference>
<evidence type="ECO:0000259" key="6">
    <source>
        <dbReference type="Pfam" id="PF05010"/>
    </source>
</evidence>
<comment type="similarity">
    <text evidence="2">Belongs to the TACC family.</text>
</comment>
<keyword evidence="8" id="KW-1185">Reference proteome</keyword>
<protein>
    <recommendedName>
        <fullName evidence="6">Transforming acidic coiled-coil-containing protein C-terminal domain-containing protein</fullName>
    </recommendedName>
</protein>
<evidence type="ECO:0000256" key="2">
    <source>
        <dbReference type="ARBA" id="ARBA00009423"/>
    </source>
</evidence>
<dbReference type="InterPro" id="IPR007707">
    <property type="entry name" value="TACC_C"/>
</dbReference>
<evidence type="ECO:0000313" key="7">
    <source>
        <dbReference type="EMBL" id="KAK4880555.1"/>
    </source>
</evidence>
<sequence>MEEFKTQINKYYTAFQKLRNEHTAVTQHLTNSELAFSDVHRECDRCKGYKSNENALVTSLAESENSIIASQQKYAKDQITKCIKEIISVQQQYENDINKLNTTIRILEIKNSALQEYL</sequence>
<evidence type="ECO:0000256" key="4">
    <source>
        <dbReference type="ARBA" id="ARBA00023054"/>
    </source>
</evidence>
<evidence type="ECO:0000256" key="1">
    <source>
        <dbReference type="ARBA" id="ARBA00004245"/>
    </source>
</evidence>
<evidence type="ECO:0000256" key="3">
    <source>
        <dbReference type="ARBA" id="ARBA00022490"/>
    </source>
</evidence>
<proteinExistence type="inferred from homology"/>